<dbReference type="WBParaSite" id="ACRNAN_scaffold2664.g16827.t1">
    <property type="protein sequence ID" value="ACRNAN_scaffold2664.g16827.t1"/>
    <property type="gene ID" value="ACRNAN_scaffold2664.g16827"/>
</dbReference>
<evidence type="ECO:0000313" key="3">
    <source>
        <dbReference type="WBParaSite" id="ACRNAN_scaffold2664.g16827.t1"/>
    </source>
</evidence>
<dbReference type="PANTHER" id="PTHR47163">
    <property type="entry name" value="DDE_TNP_IS1595 DOMAIN-CONTAINING PROTEIN"/>
    <property type="match status" value="1"/>
</dbReference>
<evidence type="ECO:0000259" key="1">
    <source>
        <dbReference type="Pfam" id="PF12762"/>
    </source>
</evidence>
<dbReference type="PANTHER" id="PTHR47163:SF2">
    <property type="entry name" value="SI:DKEY-17M8.2"/>
    <property type="match status" value="1"/>
</dbReference>
<dbReference type="InterPro" id="IPR024445">
    <property type="entry name" value="Tnp_ISXO2-like"/>
</dbReference>
<feature type="domain" description="ISXO2-like transposase" evidence="1">
    <location>
        <begin position="55"/>
        <end position="129"/>
    </location>
</feature>
<keyword evidence="2" id="KW-1185">Reference proteome</keyword>
<accession>A0A914DJ43</accession>
<proteinExistence type="predicted"/>
<organism evidence="2 3">
    <name type="scientific">Acrobeloides nanus</name>
    <dbReference type="NCBI Taxonomy" id="290746"/>
    <lineage>
        <taxon>Eukaryota</taxon>
        <taxon>Metazoa</taxon>
        <taxon>Ecdysozoa</taxon>
        <taxon>Nematoda</taxon>
        <taxon>Chromadorea</taxon>
        <taxon>Rhabditida</taxon>
        <taxon>Tylenchina</taxon>
        <taxon>Cephalobomorpha</taxon>
        <taxon>Cephaloboidea</taxon>
        <taxon>Cephalobidae</taxon>
        <taxon>Acrobeloides</taxon>
    </lineage>
</organism>
<dbReference type="InterPro" id="IPR053164">
    <property type="entry name" value="IS1016-like_transposase"/>
</dbReference>
<dbReference type="AlphaFoldDB" id="A0A914DJ43"/>
<sequence>MHLSYLWSHRMCTLEQPVFETKLNRRTTIRWWICFHRLCADFNAHRIQIGGPGTSVEIDETFLTAQRSRRVRRHGRWIFGGMERESNRSFMVLVRRRRDVDLLLQMLYHIRSRTTIYSDEWRAYRGIVQLLG</sequence>
<evidence type="ECO:0000313" key="2">
    <source>
        <dbReference type="Proteomes" id="UP000887540"/>
    </source>
</evidence>
<dbReference type="Proteomes" id="UP000887540">
    <property type="component" value="Unplaced"/>
</dbReference>
<dbReference type="Pfam" id="PF12762">
    <property type="entry name" value="DDE_Tnp_IS1595"/>
    <property type="match status" value="1"/>
</dbReference>
<reference evidence="3" key="1">
    <citation type="submission" date="2022-11" db="UniProtKB">
        <authorList>
            <consortium name="WormBaseParasite"/>
        </authorList>
    </citation>
    <scope>IDENTIFICATION</scope>
</reference>
<protein>
    <submittedName>
        <fullName evidence="3">ISXO2-like transposase domain-containing protein</fullName>
    </submittedName>
</protein>
<name>A0A914DJ43_9BILA</name>